<dbReference type="InterPro" id="IPR020846">
    <property type="entry name" value="MFS_dom"/>
</dbReference>
<keyword evidence="10" id="KW-1185">Reference proteome</keyword>
<feature type="transmembrane region" description="Helical" evidence="7">
    <location>
        <begin position="145"/>
        <end position="163"/>
    </location>
</feature>
<dbReference type="PRINTS" id="PR01036">
    <property type="entry name" value="TCRTETB"/>
</dbReference>
<protein>
    <submittedName>
        <fullName evidence="9">DHA2 family efflux MFS transporter permease subunit</fullName>
    </submittedName>
</protein>
<feature type="transmembrane region" description="Helical" evidence="7">
    <location>
        <begin position="112"/>
        <end position="133"/>
    </location>
</feature>
<evidence type="ECO:0000259" key="8">
    <source>
        <dbReference type="PROSITE" id="PS50850"/>
    </source>
</evidence>
<gene>
    <name evidence="9" type="ORF">SFC79_04045</name>
</gene>
<proteinExistence type="predicted"/>
<keyword evidence="5 7" id="KW-1133">Transmembrane helix</keyword>
<dbReference type="SUPFAM" id="SSF103473">
    <property type="entry name" value="MFS general substrate transporter"/>
    <property type="match status" value="1"/>
</dbReference>
<feature type="transmembrane region" description="Helical" evidence="7">
    <location>
        <begin position="175"/>
        <end position="195"/>
    </location>
</feature>
<accession>A0ABU5K8Z1</accession>
<dbReference type="InterPro" id="IPR011701">
    <property type="entry name" value="MFS"/>
</dbReference>
<feature type="transmembrane region" description="Helical" evidence="7">
    <location>
        <begin position="279"/>
        <end position="302"/>
    </location>
</feature>
<evidence type="ECO:0000256" key="3">
    <source>
        <dbReference type="ARBA" id="ARBA00022475"/>
    </source>
</evidence>
<comment type="subcellular location">
    <subcellularLocation>
        <location evidence="1">Cell membrane</location>
        <topology evidence="1">Multi-pass membrane protein</topology>
    </subcellularLocation>
</comment>
<organism evidence="9 10">
    <name type="scientific">Nocardioides renjunii</name>
    <dbReference type="NCBI Taxonomy" id="3095075"/>
    <lineage>
        <taxon>Bacteria</taxon>
        <taxon>Bacillati</taxon>
        <taxon>Actinomycetota</taxon>
        <taxon>Actinomycetes</taxon>
        <taxon>Propionibacteriales</taxon>
        <taxon>Nocardioidaceae</taxon>
        <taxon>Nocardioides</taxon>
    </lineage>
</organism>
<dbReference type="RefSeq" id="WP_322423313.1">
    <property type="nucleotide sequence ID" value="NZ_JAXQPW010000001.1"/>
</dbReference>
<dbReference type="CDD" id="cd17503">
    <property type="entry name" value="MFS_LmrB_MDR_like"/>
    <property type="match status" value="1"/>
</dbReference>
<evidence type="ECO:0000313" key="10">
    <source>
        <dbReference type="Proteomes" id="UP001291999"/>
    </source>
</evidence>
<evidence type="ECO:0000256" key="6">
    <source>
        <dbReference type="ARBA" id="ARBA00023136"/>
    </source>
</evidence>
<feature type="transmembrane region" description="Helical" evidence="7">
    <location>
        <begin position="87"/>
        <end position="106"/>
    </location>
</feature>
<evidence type="ECO:0000256" key="4">
    <source>
        <dbReference type="ARBA" id="ARBA00022692"/>
    </source>
</evidence>
<dbReference type="InterPro" id="IPR036259">
    <property type="entry name" value="MFS_trans_sf"/>
</dbReference>
<feature type="domain" description="Major facilitator superfamily (MFS) profile" evidence="8">
    <location>
        <begin position="21"/>
        <end position="490"/>
    </location>
</feature>
<evidence type="ECO:0000256" key="1">
    <source>
        <dbReference type="ARBA" id="ARBA00004651"/>
    </source>
</evidence>
<keyword evidence="3" id="KW-1003">Cell membrane</keyword>
<feature type="transmembrane region" description="Helical" evidence="7">
    <location>
        <begin position="207"/>
        <end position="224"/>
    </location>
</feature>
<evidence type="ECO:0000256" key="5">
    <source>
        <dbReference type="ARBA" id="ARBA00022989"/>
    </source>
</evidence>
<keyword evidence="6 7" id="KW-0472">Membrane</keyword>
<evidence type="ECO:0000256" key="7">
    <source>
        <dbReference type="SAM" id="Phobius"/>
    </source>
</evidence>
<reference evidence="9 10" key="1">
    <citation type="submission" date="2023-11" db="EMBL/GenBank/DDBJ databases">
        <title>Novel species in genus Nocardioides.</title>
        <authorList>
            <person name="Zhou H."/>
        </authorList>
    </citation>
    <scope>NUCLEOTIDE SEQUENCE [LARGE SCALE GENOMIC DNA]</scope>
    <source>
        <strain evidence="9 10">S-58</strain>
    </source>
</reference>
<dbReference type="Pfam" id="PF07690">
    <property type="entry name" value="MFS_1"/>
    <property type="match status" value="1"/>
</dbReference>
<sequence>MTATDARGTTDRTDQTSPWPALVALCIGFFMILVDTTIVTVATPAIIEDLQAGVNEVVWVTSAYLLAYAVPVLITGRLGDRYGPKNLYLVGLVVFTVASLACGLTSTIEGLIVARVAQGLGASMMTPQTMSVITRIFPIERRGSAMALWGATAGVATLVGPIAGGVLVDTLGWEWIFFVNVPVGVVAFALAWRLVPRLETNDHRFDWLGVALSGAGMFLLVFGIQEGEQYDWSTIVGPITVWSLIVAGLVVLALFVLWQARNRDEPLVPLSLFADRNFSVSNLAITTVSFAFTAMGFPLMLWAQLVRGYSPTQAGLLLAPMAITSILAAPVAGRLTDRVHPRVLTLGGFAGLGVALLVLQAVLTPDTPLWQLVAAFALMGVGSSFLWGPLATTANRNLPPQRAGAGSGVYNATRQVGAVLGSAAIAVLIDARLAANGLTFSPSEGSAGGGTLPAQVAEPFTEAMAQSLLLLPAVLLLGLLAVVFFERPRHFAARPGTEETPAA</sequence>
<evidence type="ECO:0000256" key="2">
    <source>
        <dbReference type="ARBA" id="ARBA00022448"/>
    </source>
</evidence>
<feature type="transmembrane region" description="Helical" evidence="7">
    <location>
        <begin position="369"/>
        <end position="395"/>
    </location>
</feature>
<feature type="transmembrane region" description="Helical" evidence="7">
    <location>
        <begin position="463"/>
        <end position="485"/>
    </location>
</feature>
<keyword evidence="4 7" id="KW-0812">Transmembrane</keyword>
<feature type="transmembrane region" description="Helical" evidence="7">
    <location>
        <begin position="21"/>
        <end position="45"/>
    </location>
</feature>
<dbReference type="Gene3D" id="1.20.1250.20">
    <property type="entry name" value="MFS general substrate transporter like domains"/>
    <property type="match status" value="1"/>
</dbReference>
<feature type="transmembrane region" description="Helical" evidence="7">
    <location>
        <begin position="314"/>
        <end position="331"/>
    </location>
</feature>
<comment type="caution">
    <text evidence="9">The sequence shown here is derived from an EMBL/GenBank/DDBJ whole genome shotgun (WGS) entry which is preliminary data.</text>
</comment>
<feature type="transmembrane region" description="Helical" evidence="7">
    <location>
        <begin position="343"/>
        <end position="363"/>
    </location>
</feature>
<keyword evidence="2" id="KW-0813">Transport</keyword>
<dbReference type="InterPro" id="IPR004638">
    <property type="entry name" value="EmrB-like"/>
</dbReference>
<evidence type="ECO:0000313" key="9">
    <source>
        <dbReference type="EMBL" id="MDZ5660925.1"/>
    </source>
</evidence>
<dbReference type="PANTHER" id="PTHR42718">
    <property type="entry name" value="MAJOR FACILITATOR SUPERFAMILY MULTIDRUG TRANSPORTER MFSC"/>
    <property type="match status" value="1"/>
</dbReference>
<dbReference type="Proteomes" id="UP001291999">
    <property type="component" value="Unassembled WGS sequence"/>
</dbReference>
<feature type="transmembrane region" description="Helical" evidence="7">
    <location>
        <begin position="416"/>
        <end position="435"/>
    </location>
</feature>
<dbReference type="PANTHER" id="PTHR42718:SF42">
    <property type="entry name" value="EXPORT PROTEIN"/>
    <property type="match status" value="1"/>
</dbReference>
<dbReference type="Gene3D" id="1.20.1720.10">
    <property type="entry name" value="Multidrug resistance protein D"/>
    <property type="match status" value="1"/>
</dbReference>
<dbReference type="EMBL" id="JAXQPW010000001">
    <property type="protein sequence ID" value="MDZ5660925.1"/>
    <property type="molecule type" value="Genomic_DNA"/>
</dbReference>
<name>A0ABU5K8Z1_9ACTN</name>
<dbReference type="PROSITE" id="PS50850">
    <property type="entry name" value="MFS"/>
    <property type="match status" value="1"/>
</dbReference>
<feature type="transmembrane region" description="Helical" evidence="7">
    <location>
        <begin position="236"/>
        <end position="258"/>
    </location>
</feature>
<dbReference type="NCBIfam" id="TIGR00711">
    <property type="entry name" value="efflux_EmrB"/>
    <property type="match status" value="1"/>
</dbReference>
<feature type="transmembrane region" description="Helical" evidence="7">
    <location>
        <begin position="57"/>
        <end position="75"/>
    </location>
</feature>